<reference evidence="1 2" key="1">
    <citation type="submission" date="2023-07" db="EMBL/GenBank/DDBJ databases">
        <title>Functional and genomic diversity of the sorghum phyllosphere microbiome.</title>
        <authorList>
            <person name="Shade A."/>
        </authorList>
    </citation>
    <scope>NUCLEOTIDE SEQUENCE [LARGE SCALE GENOMIC DNA]</scope>
    <source>
        <strain evidence="1 2">SORGH_AS_0892</strain>
    </source>
</reference>
<dbReference type="RefSeq" id="WP_307184323.1">
    <property type="nucleotide sequence ID" value="NZ_JAUTBA010000001.1"/>
</dbReference>
<organism evidence="1 2">
    <name type="scientific">Sphingobacterium zeae</name>
    <dbReference type="NCBI Taxonomy" id="1776859"/>
    <lineage>
        <taxon>Bacteria</taxon>
        <taxon>Pseudomonadati</taxon>
        <taxon>Bacteroidota</taxon>
        <taxon>Sphingobacteriia</taxon>
        <taxon>Sphingobacteriales</taxon>
        <taxon>Sphingobacteriaceae</taxon>
        <taxon>Sphingobacterium</taxon>
    </lineage>
</organism>
<gene>
    <name evidence="1" type="ORF">QE382_000198</name>
</gene>
<keyword evidence="2" id="KW-1185">Reference proteome</keyword>
<dbReference type="Pfam" id="PF09697">
    <property type="entry name" value="Porph_ging"/>
    <property type="match status" value="1"/>
</dbReference>
<name>A0ABU0TZT4_9SPHI</name>
<dbReference type="Proteomes" id="UP001244640">
    <property type="component" value="Unassembled WGS sequence"/>
</dbReference>
<protein>
    <submittedName>
        <fullName evidence="1">GLPGLI family protein</fullName>
    </submittedName>
</protein>
<evidence type="ECO:0000313" key="2">
    <source>
        <dbReference type="Proteomes" id="UP001244640"/>
    </source>
</evidence>
<evidence type="ECO:0000313" key="1">
    <source>
        <dbReference type="EMBL" id="MDQ1148214.1"/>
    </source>
</evidence>
<comment type="caution">
    <text evidence="1">The sequence shown here is derived from an EMBL/GenBank/DDBJ whole genome shotgun (WGS) entry which is preliminary data.</text>
</comment>
<sequence length="301" mass="34811">MIAISNFLSKVKVNINSDKLHLTNGKNILFTDERRYQMSKYTKLMIWVLLLCMSTAQAQHAYFPSSGIVTYERKFHVQNFLKRNYLNNPDLDTWDKLTVDNAVKNGPTEVVTHHMLKFYDHETLFETIQEDYPPSYRNVTRYQSILADSKTYINFQQQEFLKLLPFGDDQLLLKDSLPAVKWKYTDEYRNIAGYDCRRVNGIVQDSVYVVAFFAGQIPISGGPELIHGLPGLIMGVSIPSMNVNMFATKVEITNAPVSNVLTKKKKVVAESRAEILEKLKDTVYDYLDEKDFKKRMQSIFF</sequence>
<dbReference type="NCBIfam" id="TIGR01200">
    <property type="entry name" value="GLPGLI"/>
    <property type="match status" value="1"/>
</dbReference>
<dbReference type="EMBL" id="JAUTBA010000001">
    <property type="protein sequence ID" value="MDQ1148214.1"/>
    <property type="molecule type" value="Genomic_DNA"/>
</dbReference>
<proteinExistence type="predicted"/>
<dbReference type="InterPro" id="IPR005901">
    <property type="entry name" value="GLPGLI"/>
</dbReference>
<accession>A0ABU0TZT4</accession>